<feature type="compositionally biased region" description="Basic and acidic residues" evidence="1">
    <location>
        <begin position="131"/>
        <end position="143"/>
    </location>
</feature>
<evidence type="ECO:0000256" key="1">
    <source>
        <dbReference type="SAM" id="MobiDB-lite"/>
    </source>
</evidence>
<reference evidence="2 3" key="1">
    <citation type="submission" date="2024-01" db="EMBL/GenBank/DDBJ databases">
        <authorList>
            <person name="Alioto T."/>
            <person name="Alioto T."/>
            <person name="Gomez Garrido J."/>
        </authorList>
    </citation>
    <scope>NUCLEOTIDE SEQUENCE [LARGE SCALE GENOMIC DNA]</scope>
</reference>
<gene>
    <name evidence="2" type="ORF">FSCOSCO3_A027190</name>
</gene>
<feature type="region of interest" description="Disordered" evidence="1">
    <location>
        <begin position="102"/>
        <end position="143"/>
    </location>
</feature>
<accession>A0AAV1QEH9</accession>
<organism evidence="2 3">
    <name type="scientific">Scomber scombrus</name>
    <name type="common">Atlantic mackerel</name>
    <name type="synonym">Scomber vernalis</name>
    <dbReference type="NCBI Taxonomy" id="13677"/>
    <lineage>
        <taxon>Eukaryota</taxon>
        <taxon>Metazoa</taxon>
        <taxon>Chordata</taxon>
        <taxon>Craniata</taxon>
        <taxon>Vertebrata</taxon>
        <taxon>Euteleostomi</taxon>
        <taxon>Actinopterygii</taxon>
        <taxon>Neopterygii</taxon>
        <taxon>Teleostei</taxon>
        <taxon>Neoteleostei</taxon>
        <taxon>Acanthomorphata</taxon>
        <taxon>Pelagiaria</taxon>
        <taxon>Scombriformes</taxon>
        <taxon>Scombridae</taxon>
        <taxon>Scomber</taxon>
    </lineage>
</organism>
<evidence type="ECO:0000313" key="3">
    <source>
        <dbReference type="Proteomes" id="UP001314229"/>
    </source>
</evidence>
<comment type="caution">
    <text evidence="2">The sequence shown here is derived from an EMBL/GenBank/DDBJ whole genome shotgun (WGS) entry which is preliminary data.</text>
</comment>
<dbReference type="AlphaFoldDB" id="A0AAV1QEH9"/>
<dbReference type="Proteomes" id="UP001314229">
    <property type="component" value="Unassembled WGS sequence"/>
</dbReference>
<proteinExistence type="predicted"/>
<dbReference type="EMBL" id="CAWUFR010001069">
    <property type="protein sequence ID" value="CAK6982656.1"/>
    <property type="molecule type" value="Genomic_DNA"/>
</dbReference>
<sequence>MRACTEGKSARRRCHWFPKGTLLRSWLTKSRPRLLLLIAGLKRPQVTLMRRKRMKRTKVAKATETKKIFDVKNPTFLLFVAEPAAGCPTSPESLTERICSLDMEDKQKQDQRVGSFPQRRTKTQQPQNPVKPEDEPQRLRPPD</sequence>
<evidence type="ECO:0000313" key="2">
    <source>
        <dbReference type="EMBL" id="CAK6982656.1"/>
    </source>
</evidence>
<protein>
    <submittedName>
        <fullName evidence="2">Uncharacterized protein</fullName>
    </submittedName>
</protein>
<name>A0AAV1QEH9_SCOSC</name>
<keyword evidence="3" id="KW-1185">Reference proteome</keyword>